<evidence type="ECO:0000256" key="5">
    <source>
        <dbReference type="ARBA" id="ARBA00023136"/>
    </source>
</evidence>
<dbReference type="PROSITE" id="PS51257">
    <property type="entry name" value="PROKAR_LIPOPROTEIN"/>
    <property type="match status" value="1"/>
</dbReference>
<evidence type="ECO:0000256" key="1">
    <source>
        <dbReference type="ARBA" id="ARBA00004167"/>
    </source>
</evidence>
<dbReference type="SMART" id="SM00409">
    <property type="entry name" value="IG"/>
    <property type="match status" value="3"/>
</dbReference>
<dbReference type="GeneID" id="106469375"/>
<dbReference type="Pfam" id="PF07679">
    <property type="entry name" value="I-set"/>
    <property type="match status" value="2"/>
</dbReference>
<dbReference type="PANTHER" id="PTHR45080:SF29">
    <property type="entry name" value="NEURAL CELL ADHESION MOLECULE 1-LIKE ISOFORM X1"/>
    <property type="match status" value="1"/>
</dbReference>
<dbReference type="InterPro" id="IPR009138">
    <property type="entry name" value="Neural_cell_adh"/>
</dbReference>
<keyword evidence="6" id="KW-1015">Disulfide bond</keyword>
<evidence type="ECO:0000256" key="9">
    <source>
        <dbReference type="SAM" id="SignalP"/>
    </source>
</evidence>
<dbReference type="InterPro" id="IPR036179">
    <property type="entry name" value="Ig-like_dom_sf"/>
</dbReference>
<evidence type="ECO:0000256" key="7">
    <source>
        <dbReference type="ARBA" id="ARBA00023180"/>
    </source>
</evidence>
<comment type="subcellular location">
    <subcellularLocation>
        <location evidence="1">Membrane</location>
        <topology evidence="1">Single-pass membrane protein</topology>
    </subcellularLocation>
</comment>
<dbReference type="InterPro" id="IPR003599">
    <property type="entry name" value="Ig_sub"/>
</dbReference>
<protein>
    <submittedName>
        <fullName evidence="12">Fasciclin-2-like isoform X1</fullName>
    </submittedName>
</protein>
<accession>A0ABM1BN36</accession>
<feature type="signal peptide" evidence="9">
    <location>
        <begin position="1"/>
        <end position="20"/>
    </location>
</feature>
<dbReference type="PROSITE" id="PS50835">
    <property type="entry name" value="IG_LIKE"/>
    <property type="match status" value="3"/>
</dbReference>
<dbReference type="Proteomes" id="UP000694941">
    <property type="component" value="Unplaced"/>
</dbReference>
<feature type="domain" description="Ig-like" evidence="10">
    <location>
        <begin position="219"/>
        <end position="306"/>
    </location>
</feature>
<evidence type="ECO:0000256" key="4">
    <source>
        <dbReference type="ARBA" id="ARBA00022989"/>
    </source>
</evidence>
<dbReference type="PANTHER" id="PTHR45080">
    <property type="entry name" value="CONTACTIN 5"/>
    <property type="match status" value="1"/>
</dbReference>
<feature type="domain" description="Ig-like" evidence="10">
    <location>
        <begin position="33"/>
        <end position="124"/>
    </location>
</feature>
<evidence type="ECO:0000256" key="6">
    <source>
        <dbReference type="ARBA" id="ARBA00023157"/>
    </source>
</evidence>
<feature type="chain" id="PRO_5045628829" evidence="9">
    <location>
        <begin position="21"/>
        <end position="367"/>
    </location>
</feature>
<gene>
    <name evidence="12" type="primary">LOC106469375</name>
</gene>
<keyword evidence="5" id="KW-0472">Membrane</keyword>
<evidence type="ECO:0000259" key="10">
    <source>
        <dbReference type="PROSITE" id="PS50835"/>
    </source>
</evidence>
<dbReference type="InterPro" id="IPR013098">
    <property type="entry name" value="Ig_I-set"/>
</dbReference>
<dbReference type="InterPro" id="IPR050958">
    <property type="entry name" value="Cell_Adh-Cytoskel_Orgn"/>
</dbReference>
<reference evidence="12" key="1">
    <citation type="submission" date="2025-08" db="UniProtKB">
        <authorList>
            <consortium name="RefSeq"/>
        </authorList>
    </citation>
    <scope>IDENTIFICATION</scope>
    <source>
        <tissue evidence="12">Muscle</tissue>
    </source>
</reference>
<evidence type="ECO:0000256" key="2">
    <source>
        <dbReference type="ARBA" id="ARBA00022692"/>
    </source>
</evidence>
<evidence type="ECO:0000313" key="11">
    <source>
        <dbReference type="Proteomes" id="UP000694941"/>
    </source>
</evidence>
<dbReference type="RefSeq" id="XP_013785321.1">
    <property type="nucleotide sequence ID" value="XM_013929867.2"/>
</dbReference>
<dbReference type="PRINTS" id="PR01838">
    <property type="entry name" value="NCAMFAMILY"/>
</dbReference>
<dbReference type="Gene3D" id="2.60.40.10">
    <property type="entry name" value="Immunoglobulins"/>
    <property type="match status" value="4"/>
</dbReference>
<evidence type="ECO:0000256" key="8">
    <source>
        <dbReference type="ARBA" id="ARBA00023319"/>
    </source>
</evidence>
<dbReference type="SMART" id="SM00408">
    <property type="entry name" value="IGc2"/>
    <property type="match status" value="2"/>
</dbReference>
<dbReference type="SUPFAM" id="SSF48726">
    <property type="entry name" value="Immunoglobulin"/>
    <property type="match status" value="4"/>
</dbReference>
<keyword evidence="8" id="KW-0393">Immunoglobulin domain</keyword>
<keyword evidence="11" id="KW-1185">Reference proteome</keyword>
<keyword evidence="2" id="KW-0812">Transmembrane</keyword>
<evidence type="ECO:0000256" key="3">
    <source>
        <dbReference type="ARBA" id="ARBA00022729"/>
    </source>
</evidence>
<dbReference type="InterPro" id="IPR013783">
    <property type="entry name" value="Ig-like_fold"/>
</dbReference>
<feature type="domain" description="Ig-like" evidence="10">
    <location>
        <begin position="143"/>
        <end position="212"/>
    </location>
</feature>
<sequence>MWNSKWTYIIFSTVVFGCLAQEVHRATLEINPEGKTHNRPAEKSYVITCIGKSDKPELFTEMKWLGPKNDDLANLRTTRIEVLKQDSSSLYLSFITPHTNDSGTYTCTAAYDSSEKLVESIHVTFYHDITWDDCPLTQALILGEEGHIKCKVTSNPPPQVMWYKNNLTLAEDRYKLESEGIKIDRVEEMDKGLYKVRVTVTQTGGLQQRFITVEVYVPPTIKDRPDTTEAVEEDSATLSCSADGYPAPIFSWFNKEDKDMGREHGYMVDKNKGTLTILKVRKEDEGKYVCMAKNPAGDARKIIALNVIVKPKIVTLENITVGISKTAVLECRARGDPQPQMTIRKEGVDSSVVEGVHAVQFPEFSLL</sequence>
<keyword evidence="3 9" id="KW-0732">Signal</keyword>
<dbReference type="InterPro" id="IPR007110">
    <property type="entry name" value="Ig-like_dom"/>
</dbReference>
<name>A0ABM1BN36_LIMPO</name>
<organism evidence="11 12">
    <name type="scientific">Limulus polyphemus</name>
    <name type="common">Atlantic horseshoe crab</name>
    <dbReference type="NCBI Taxonomy" id="6850"/>
    <lineage>
        <taxon>Eukaryota</taxon>
        <taxon>Metazoa</taxon>
        <taxon>Ecdysozoa</taxon>
        <taxon>Arthropoda</taxon>
        <taxon>Chelicerata</taxon>
        <taxon>Merostomata</taxon>
        <taxon>Xiphosura</taxon>
        <taxon>Limulidae</taxon>
        <taxon>Limulus</taxon>
    </lineage>
</organism>
<keyword evidence="7" id="KW-0325">Glycoprotein</keyword>
<dbReference type="InterPro" id="IPR003598">
    <property type="entry name" value="Ig_sub2"/>
</dbReference>
<keyword evidence="4" id="KW-1133">Transmembrane helix</keyword>
<proteinExistence type="predicted"/>
<evidence type="ECO:0000313" key="12">
    <source>
        <dbReference type="RefSeq" id="XP_013785321.1"/>
    </source>
</evidence>